<protein>
    <recommendedName>
        <fullName evidence="3">NmrA-like domain-containing protein</fullName>
    </recommendedName>
</protein>
<comment type="caution">
    <text evidence="1">The sequence shown here is derived from an EMBL/GenBank/DDBJ whole genome shotgun (WGS) entry which is preliminary data.</text>
</comment>
<dbReference type="InterPro" id="IPR036291">
    <property type="entry name" value="NAD(P)-bd_dom_sf"/>
</dbReference>
<dbReference type="OrthoDB" id="3358371at2759"/>
<dbReference type="EMBL" id="NCSJ02000117">
    <property type="protein sequence ID" value="RFU29789.1"/>
    <property type="molecule type" value="Genomic_DNA"/>
</dbReference>
<keyword evidence="2" id="KW-1185">Reference proteome</keyword>
<gene>
    <name evidence="1" type="ORF">B7463_g6531</name>
</gene>
<dbReference type="Proteomes" id="UP000258309">
    <property type="component" value="Unassembled WGS sequence"/>
</dbReference>
<accession>A0A3E2H8Q7</accession>
<dbReference type="STRING" id="5539.A0A3E2H8Q7"/>
<proteinExistence type="predicted"/>
<organism evidence="1 2">
    <name type="scientific">Scytalidium lignicola</name>
    <name type="common">Hyphomycete</name>
    <dbReference type="NCBI Taxonomy" id="5539"/>
    <lineage>
        <taxon>Eukaryota</taxon>
        <taxon>Fungi</taxon>
        <taxon>Dikarya</taxon>
        <taxon>Ascomycota</taxon>
        <taxon>Pezizomycotina</taxon>
        <taxon>Leotiomycetes</taxon>
        <taxon>Leotiomycetes incertae sedis</taxon>
        <taxon>Scytalidium</taxon>
    </lineage>
</organism>
<dbReference type="AlphaFoldDB" id="A0A3E2H8Q7"/>
<feature type="non-terminal residue" evidence="1">
    <location>
        <position position="138"/>
    </location>
</feature>
<name>A0A3E2H8Q7_SCYLI</name>
<dbReference type="SUPFAM" id="SSF51735">
    <property type="entry name" value="NAD(P)-binding Rossmann-fold domains"/>
    <property type="match status" value="1"/>
</dbReference>
<evidence type="ECO:0000313" key="2">
    <source>
        <dbReference type="Proteomes" id="UP000258309"/>
    </source>
</evidence>
<sequence length="138" mass="15271">MLKFAKLRLVKESEKFIFKQTGNPDAIHPFAVPSDTGVFVELLVNSTPGQNLLAASEMVSYATFMNIWSKVTGHPSEAQEISVEEADKSALGGFAREIAESNATSAEFCWGERLVLPKDLDPNVKITSLRSYIKNEDY</sequence>
<reference evidence="1 2" key="1">
    <citation type="submission" date="2018-05" db="EMBL/GenBank/DDBJ databases">
        <title>Draft genome sequence of Scytalidium lignicola DSM 105466, a ubiquitous saprotrophic fungus.</title>
        <authorList>
            <person name="Buettner E."/>
            <person name="Gebauer A.M."/>
            <person name="Hofrichter M."/>
            <person name="Liers C."/>
            <person name="Kellner H."/>
        </authorList>
    </citation>
    <scope>NUCLEOTIDE SEQUENCE [LARGE SCALE GENOMIC DNA]</scope>
    <source>
        <strain evidence="1 2">DSM 105466</strain>
    </source>
</reference>
<evidence type="ECO:0008006" key="3">
    <source>
        <dbReference type="Google" id="ProtNLM"/>
    </source>
</evidence>
<evidence type="ECO:0000313" key="1">
    <source>
        <dbReference type="EMBL" id="RFU29789.1"/>
    </source>
</evidence>
<feature type="non-terminal residue" evidence="1">
    <location>
        <position position="1"/>
    </location>
</feature>
<dbReference type="Gene3D" id="3.40.50.720">
    <property type="entry name" value="NAD(P)-binding Rossmann-like Domain"/>
    <property type="match status" value="1"/>
</dbReference>